<sequence>MVGWALLVTACAPVALGDEAVVLGNRFLSREVVVTDGTLGTKLLGNRILGVDTKSGGDEFAISLTDGSGKERRLTAGDFEVESLVSSKAEGRKEVLAKLSGSDLPVDLQVRYWLEGEKPWMRKEISIHAKEDVVVREIAVEEIRLPGAFEPYHADEFTARGPSKWRPPLGQPVYAEPSATWWGVEFPAARNTSEGAGIKCRYLTDRPLVKGQVLKSHPAVWGVADRADFLKDAFFDYIDATRARPLRLQTQYNSWFDYSRGVDAKKFAASVAKVHEELVIDRGVHPLRAYVIDDGWQDTGADWTKSGVWPVNGKFDKDFARSFAATRAADSRLGLWLSPGCLFGAQGAIGKMREAGWESLDPWMSMTGEDYMKALEERMVALAGDGVSYFKLDGVFGHLNQRTFKVEGFKGSEPELNDKKHDEAKERYLSLGSERLMAIFAKMAEANPDVYIVISNGAFLSSWWLQHIDAVWMINAGDAAGGADRTGELVYRDARYYQLASAERDNTQFPLHSIFNHEPKKTSTGEEPDVFRRYLYMNLSRGTGFVELYLKTFQLSESDWEVLAEAMKWVEEVFPNFERSRMHGGDPAKGEAYGYTGWVGESGYLSVHNPSDKPQTYSVVLDRGFGLPAGTKDFGYRVTSPLAGDTDGLPEAVRYGDALSIKLPAKAVRVIEFTAAK</sequence>
<keyword evidence="2" id="KW-1185">Reference proteome</keyword>
<evidence type="ECO:0008006" key="3">
    <source>
        <dbReference type="Google" id="ProtNLM"/>
    </source>
</evidence>
<name>A0ABM7RFW7_9BACT</name>
<gene>
    <name evidence="1" type="ORF">HAHE_33310</name>
</gene>
<evidence type="ECO:0000313" key="1">
    <source>
        <dbReference type="EMBL" id="BCX49423.1"/>
    </source>
</evidence>
<dbReference type="Gene3D" id="3.20.20.70">
    <property type="entry name" value="Aldolase class I"/>
    <property type="match status" value="1"/>
</dbReference>
<dbReference type="EMBL" id="AP024702">
    <property type="protein sequence ID" value="BCX49423.1"/>
    <property type="molecule type" value="Genomic_DNA"/>
</dbReference>
<reference evidence="1 2" key="1">
    <citation type="submission" date="2021-06" db="EMBL/GenBank/DDBJ databases">
        <title>Complete genome of Haloferula helveola possessing various polysaccharide degrading enzymes.</title>
        <authorList>
            <person name="Takami H."/>
            <person name="Huang C."/>
            <person name="Hamasaki K."/>
        </authorList>
    </citation>
    <scope>NUCLEOTIDE SEQUENCE [LARGE SCALE GENOMIC DNA]</scope>
    <source>
        <strain evidence="1 2">CN-1</strain>
    </source>
</reference>
<proteinExistence type="predicted"/>
<dbReference type="SUPFAM" id="SSF51445">
    <property type="entry name" value="(Trans)glycosidases"/>
    <property type="match status" value="1"/>
</dbReference>
<protein>
    <recommendedName>
        <fullName evidence="3">Alpha-galactosidase</fullName>
    </recommendedName>
</protein>
<organism evidence="1 2">
    <name type="scientific">Haloferula helveola</name>
    <dbReference type="NCBI Taxonomy" id="490095"/>
    <lineage>
        <taxon>Bacteria</taxon>
        <taxon>Pseudomonadati</taxon>
        <taxon>Verrucomicrobiota</taxon>
        <taxon>Verrucomicrobiia</taxon>
        <taxon>Verrucomicrobiales</taxon>
        <taxon>Verrucomicrobiaceae</taxon>
        <taxon>Haloferula</taxon>
    </lineage>
</organism>
<evidence type="ECO:0000313" key="2">
    <source>
        <dbReference type="Proteomes" id="UP001374893"/>
    </source>
</evidence>
<dbReference type="InterPro" id="IPR013785">
    <property type="entry name" value="Aldolase_TIM"/>
</dbReference>
<accession>A0ABM7RFW7</accession>
<dbReference type="InterPro" id="IPR017853">
    <property type="entry name" value="GH"/>
</dbReference>
<dbReference type="Proteomes" id="UP001374893">
    <property type="component" value="Chromosome"/>
</dbReference>